<gene>
    <name evidence="2" type="ORF">N780_19735</name>
</gene>
<dbReference type="InterPro" id="IPR046062">
    <property type="entry name" value="DUF6020"/>
</dbReference>
<feature type="transmembrane region" description="Helical" evidence="1">
    <location>
        <begin position="322"/>
        <end position="344"/>
    </location>
</feature>
<feature type="transmembrane region" description="Helical" evidence="1">
    <location>
        <begin position="198"/>
        <end position="216"/>
    </location>
</feature>
<name>A0A0A2UU60_9BACI</name>
<keyword evidence="3" id="KW-1185">Reference proteome</keyword>
<comment type="caution">
    <text evidence="2">The sequence shown here is derived from an EMBL/GenBank/DDBJ whole genome shotgun (WGS) entry which is preliminary data.</text>
</comment>
<reference evidence="2 3" key="1">
    <citation type="submission" date="2013-08" db="EMBL/GenBank/DDBJ databases">
        <title>Genome of Pontibacillus chungwhensis.</title>
        <authorList>
            <person name="Wang Q."/>
            <person name="Wang G."/>
        </authorList>
    </citation>
    <scope>NUCLEOTIDE SEQUENCE [LARGE SCALE GENOMIC DNA]</scope>
    <source>
        <strain evidence="2 3">BH030062</strain>
    </source>
</reference>
<feature type="transmembrane region" description="Helical" evidence="1">
    <location>
        <begin position="7"/>
        <end position="25"/>
    </location>
</feature>
<feature type="transmembrane region" description="Helical" evidence="1">
    <location>
        <begin position="31"/>
        <end position="51"/>
    </location>
</feature>
<feature type="transmembrane region" description="Helical" evidence="1">
    <location>
        <begin position="101"/>
        <end position="122"/>
    </location>
</feature>
<evidence type="ECO:0000313" key="3">
    <source>
        <dbReference type="Proteomes" id="UP000030153"/>
    </source>
</evidence>
<feature type="transmembrane region" description="Helical" evidence="1">
    <location>
        <begin position="71"/>
        <end position="89"/>
    </location>
</feature>
<accession>A0A0A2UU60</accession>
<sequence length="578" mass="65811">MSKGNALLTWISAAVASFIATGALISFYEPFYSLTFGIGLFLFVLFTLLFYRLARNTNRFKGILQSSYKKWTLPFAVLFPILLMASSAPDQSHIESRLMMVGIYLLTYAVYICLTLTLMEFLYQFDTKGTATPYSFVLYFAIPFLAWMVYFIAFFPATMTPDSLSQWGQAHSFEWSNWHPLVHTWVLTVLVQIWDSPGVLSLFQITVISLIWAYGMKSIEKYGVSYKILGLFTIVVAAWPVLGIYSISLWKDVLYSAVLFLFCILMFKMVFSKGAWLHQKHNLLLLFITSLAVAFFRHNGFPVFLVMGVFLLLVFRKQWKPLLANFVAVLAIYLVVTGPIFSALDVRPTETKEAVGIPTQQIANIVINGDLTEEQEAYVSRIMPLQDWEKYYHPYKVDPIKFSGKFDDTVIAEDMGEFLKMWSGMVANNPVLAVEAFLREASIVWQMHEPKGPGYTSNFVTNIFYNNEYGLENKVISSKATVAAQRYLDKSETYFLTTIWRPASYLLAILFLTYTAFLKYGKRGSVWLISLPVLLSVGSVAATLPAQDFRYLFSNVPLALFLVAMIWIGRGETTRSHE</sequence>
<dbReference type="Proteomes" id="UP000030153">
    <property type="component" value="Unassembled WGS sequence"/>
</dbReference>
<feature type="transmembrane region" description="Helical" evidence="1">
    <location>
        <begin position="524"/>
        <end position="544"/>
    </location>
</feature>
<feature type="transmembrane region" description="Helical" evidence="1">
    <location>
        <begin position="134"/>
        <end position="155"/>
    </location>
</feature>
<evidence type="ECO:0000313" key="2">
    <source>
        <dbReference type="EMBL" id="KGP91449.1"/>
    </source>
</evidence>
<dbReference type="STRING" id="1385513.N780_19735"/>
<protein>
    <submittedName>
        <fullName evidence="2">Membrane protein</fullName>
    </submittedName>
</protein>
<feature type="transmembrane region" description="Helical" evidence="1">
    <location>
        <begin position="283"/>
        <end position="316"/>
    </location>
</feature>
<feature type="transmembrane region" description="Helical" evidence="1">
    <location>
        <begin position="494"/>
        <end position="518"/>
    </location>
</feature>
<dbReference type="eggNOG" id="ENOG502Z972">
    <property type="taxonomic scope" value="Bacteria"/>
</dbReference>
<dbReference type="RefSeq" id="WP_052114992.1">
    <property type="nucleotide sequence ID" value="NZ_AVBG01000006.1"/>
</dbReference>
<dbReference type="Pfam" id="PF19484">
    <property type="entry name" value="DUF6020"/>
    <property type="match status" value="1"/>
</dbReference>
<dbReference type="AlphaFoldDB" id="A0A0A2UU60"/>
<keyword evidence="1" id="KW-0812">Transmembrane</keyword>
<feature type="transmembrane region" description="Helical" evidence="1">
    <location>
        <begin position="228"/>
        <end position="247"/>
    </location>
</feature>
<organism evidence="2 3">
    <name type="scientific">Pontibacillus chungwhensis BH030062</name>
    <dbReference type="NCBI Taxonomy" id="1385513"/>
    <lineage>
        <taxon>Bacteria</taxon>
        <taxon>Bacillati</taxon>
        <taxon>Bacillota</taxon>
        <taxon>Bacilli</taxon>
        <taxon>Bacillales</taxon>
        <taxon>Bacillaceae</taxon>
        <taxon>Pontibacillus</taxon>
    </lineage>
</organism>
<evidence type="ECO:0000256" key="1">
    <source>
        <dbReference type="SAM" id="Phobius"/>
    </source>
</evidence>
<dbReference type="EMBL" id="AVBG01000006">
    <property type="protein sequence ID" value="KGP91449.1"/>
    <property type="molecule type" value="Genomic_DNA"/>
</dbReference>
<keyword evidence="1" id="KW-1133">Transmembrane helix</keyword>
<keyword evidence="1" id="KW-0472">Membrane</keyword>
<proteinExistence type="predicted"/>
<feature type="transmembrane region" description="Helical" evidence="1">
    <location>
        <begin position="253"/>
        <end position="271"/>
    </location>
</feature>
<feature type="transmembrane region" description="Helical" evidence="1">
    <location>
        <begin position="551"/>
        <end position="569"/>
    </location>
</feature>
<dbReference type="OrthoDB" id="2137478at2"/>